<evidence type="ECO:0000313" key="2">
    <source>
        <dbReference type="EnsemblPlants" id="PGSC0003DMT400089430"/>
    </source>
</evidence>
<protein>
    <recommendedName>
        <fullName evidence="4">Polyprotein protein</fullName>
    </recommendedName>
</protein>
<dbReference type="EnsemblPlants" id="PGSC0003DMT400089430">
    <property type="protein sequence ID" value="PGSC0003DMT400089430"/>
    <property type="gene ID" value="PGSC0003DMG400039001"/>
</dbReference>
<evidence type="ECO:0000256" key="1">
    <source>
        <dbReference type="SAM" id="MobiDB-lite"/>
    </source>
</evidence>
<evidence type="ECO:0008006" key="4">
    <source>
        <dbReference type="Google" id="ProtNLM"/>
    </source>
</evidence>
<dbReference type="HOGENOM" id="CLU_1557942_0_0_1"/>
<name>M1DI53_SOLTU</name>
<keyword evidence="3" id="KW-1185">Reference proteome</keyword>
<accession>M1DI53</accession>
<dbReference type="AlphaFoldDB" id="M1DI53"/>
<proteinExistence type="predicted"/>
<reference evidence="3" key="1">
    <citation type="journal article" date="2011" name="Nature">
        <title>Genome sequence and analysis of the tuber crop potato.</title>
        <authorList>
            <consortium name="The Potato Genome Sequencing Consortium"/>
        </authorList>
    </citation>
    <scope>NUCLEOTIDE SEQUENCE [LARGE SCALE GENOMIC DNA]</scope>
    <source>
        <strain evidence="3">cv. DM1-3 516 R44</strain>
    </source>
</reference>
<reference evidence="2" key="2">
    <citation type="submission" date="2015-06" db="UniProtKB">
        <authorList>
            <consortium name="EnsemblPlants"/>
        </authorList>
    </citation>
    <scope>IDENTIFICATION</scope>
    <source>
        <strain evidence="2">DM1-3 516 R44</strain>
    </source>
</reference>
<dbReference type="Gramene" id="PGSC0003DMT400089430">
    <property type="protein sequence ID" value="PGSC0003DMT400089430"/>
    <property type="gene ID" value="PGSC0003DMG400039001"/>
</dbReference>
<dbReference type="PaxDb" id="4113-PGSC0003DMT400089430"/>
<evidence type="ECO:0000313" key="3">
    <source>
        <dbReference type="Proteomes" id="UP000011115"/>
    </source>
</evidence>
<dbReference type="Proteomes" id="UP000011115">
    <property type="component" value="Unassembled WGS sequence"/>
</dbReference>
<organism evidence="2 3">
    <name type="scientific">Solanum tuberosum</name>
    <name type="common">Potato</name>
    <dbReference type="NCBI Taxonomy" id="4113"/>
    <lineage>
        <taxon>Eukaryota</taxon>
        <taxon>Viridiplantae</taxon>
        <taxon>Streptophyta</taxon>
        <taxon>Embryophyta</taxon>
        <taxon>Tracheophyta</taxon>
        <taxon>Spermatophyta</taxon>
        <taxon>Magnoliopsida</taxon>
        <taxon>eudicotyledons</taxon>
        <taxon>Gunneridae</taxon>
        <taxon>Pentapetalae</taxon>
        <taxon>asterids</taxon>
        <taxon>lamiids</taxon>
        <taxon>Solanales</taxon>
        <taxon>Solanaceae</taxon>
        <taxon>Solanoideae</taxon>
        <taxon>Solaneae</taxon>
        <taxon>Solanum</taxon>
    </lineage>
</organism>
<dbReference type="InParanoid" id="M1DI53"/>
<sequence>MAGFVTTDHSALLIGIADQLGDSPFGVVHCRLTPTICIIVLWVIRRHGTASQSFSVMRRLRFFSTNLILSFRAQHTGTKGESGCDSESYCNLEEEVAAKSEAETDKEQLGVDKQETYEGLTEVEEAMIDSAVHISLTDTTMAGSSVTDTPGTNGQDQSVAPGNDASTDTPTG</sequence>
<feature type="region of interest" description="Disordered" evidence="1">
    <location>
        <begin position="139"/>
        <end position="172"/>
    </location>
</feature>